<feature type="region of interest" description="Disordered" evidence="1">
    <location>
        <begin position="372"/>
        <end position="403"/>
    </location>
</feature>
<organism evidence="2 3">
    <name type="scientific">Sungouiella intermedia</name>
    <dbReference type="NCBI Taxonomy" id="45354"/>
    <lineage>
        <taxon>Eukaryota</taxon>
        <taxon>Fungi</taxon>
        <taxon>Dikarya</taxon>
        <taxon>Ascomycota</taxon>
        <taxon>Saccharomycotina</taxon>
        <taxon>Pichiomycetes</taxon>
        <taxon>Metschnikowiaceae</taxon>
        <taxon>Sungouiella</taxon>
    </lineage>
</organism>
<gene>
    <name evidence="2" type="ORF">SAMEA4029010_CIC11G00000000642</name>
</gene>
<protein>
    <submittedName>
        <fullName evidence="2">CIC11C00000000642</fullName>
    </submittedName>
</protein>
<dbReference type="OrthoDB" id="4026747at2759"/>
<keyword evidence="3" id="KW-1185">Reference proteome</keyword>
<proteinExistence type="predicted"/>
<sequence length="760" mass="83564">MTSLISRPILDLSVSYDCDSTISLYNVWKVTNHECLACKQAPLLRLNNRLWRLLNEKLLRCLLRKIDHSYLDLNNAPLHAESAGLPTLRLLHHHHELDGGLTEKIASDITSGRRSSLASDHLSDHKLDQKLDHRLDHLHPASAHLLKSELVVSSPPSQSHVPAARPSLFLNSTAGAHGSRLTLGNSADDEDRSFDSADDTSDISEVDEYEYSDDDDVLYESSEESNCNHRMKQSRFVDHESDLASPLNKVLNLCNLSNGSNASNLHHLSPVLSKAAKVPPLDVSPHNTLYSDQQNDPKVELKNIFYIAHTPSPPERNGENKNVKRQDSLFGHGLSTKVSNHLSSVSSTDISDDEYDLDAEDADVVSPIVKTSRASKSTTEDNDSEWMSVSSDGEQVTDSPRTQPLSFSKIIPARTALETVPDNASLTDVTRKASPVLNKPRSLLSGLFLNEMAQNTTGSPTSAKSFSHPTNTLPKPVLKRSSTTGVITVDKNMRARDQVKGLRTSIIFSKRYASFTDISRRMGLYRSPVLFVEEEEAPGETKLDAVNKSDSESLLAKQTSSVELSKFIATATPANPSINVSASGPIASVNKSPTYDGTEGALSSSLSKYSSLYPSAGSSFKNILSKSSLNISSYFGLNKLSKLKSLNHIAKSETFKSPPRQSEPLPSLFAGYLSQQNSQEAFENLESFSKSSSKVIKVAPNPIKDFEPSVEISESLKDSLMIDHKLGKIPLPERVIRDDELFGNDRTYVDDSNDYYSKGW</sequence>
<feature type="compositionally biased region" description="Acidic residues" evidence="1">
    <location>
        <begin position="187"/>
        <end position="204"/>
    </location>
</feature>
<feature type="compositionally biased region" description="Polar residues" evidence="1">
    <location>
        <begin position="385"/>
        <end position="403"/>
    </location>
</feature>
<evidence type="ECO:0000256" key="1">
    <source>
        <dbReference type="SAM" id="MobiDB-lite"/>
    </source>
</evidence>
<feature type="compositionally biased region" description="Polar residues" evidence="1">
    <location>
        <begin position="455"/>
        <end position="473"/>
    </location>
</feature>
<dbReference type="AlphaFoldDB" id="A0A1L0BD96"/>
<dbReference type="Proteomes" id="UP000182334">
    <property type="component" value="Chromosome II"/>
</dbReference>
<evidence type="ECO:0000313" key="3">
    <source>
        <dbReference type="Proteomes" id="UP000182334"/>
    </source>
</evidence>
<feature type="region of interest" description="Disordered" evidence="1">
    <location>
        <begin position="179"/>
        <end position="204"/>
    </location>
</feature>
<feature type="region of interest" description="Disordered" evidence="1">
    <location>
        <begin position="455"/>
        <end position="475"/>
    </location>
</feature>
<evidence type="ECO:0000313" key="2">
    <source>
        <dbReference type="EMBL" id="SGZ49401.1"/>
    </source>
</evidence>
<dbReference type="EMBL" id="LT635757">
    <property type="protein sequence ID" value="SGZ49401.1"/>
    <property type="molecule type" value="Genomic_DNA"/>
</dbReference>
<reference evidence="2 3" key="1">
    <citation type="submission" date="2016-10" db="EMBL/GenBank/DDBJ databases">
        <authorList>
            <person name="de Groot N.N."/>
        </authorList>
    </citation>
    <scope>NUCLEOTIDE SEQUENCE [LARGE SCALE GENOMIC DNA]</scope>
    <source>
        <strain evidence="2 3">CBS 141442</strain>
    </source>
</reference>
<name>A0A1L0BD96_9ASCO</name>
<accession>A0A1L0BD96</accession>